<feature type="transmembrane region" description="Helical" evidence="16">
    <location>
        <begin position="190"/>
        <end position="214"/>
    </location>
</feature>
<dbReference type="FunFam" id="2.70.150.10:FF:000002">
    <property type="entry name" value="Copper-transporting ATPase 1, putative"/>
    <property type="match status" value="1"/>
</dbReference>
<dbReference type="Gene3D" id="3.40.50.1000">
    <property type="entry name" value="HAD superfamily/HAD-like"/>
    <property type="match status" value="1"/>
</dbReference>
<dbReference type="InterPro" id="IPR017969">
    <property type="entry name" value="Heavy-metal-associated_CS"/>
</dbReference>
<dbReference type="SUPFAM" id="SSF55008">
    <property type="entry name" value="HMA, heavy metal-associated domain"/>
    <property type="match status" value="2"/>
</dbReference>
<feature type="transmembrane region" description="Helical" evidence="16">
    <location>
        <begin position="405"/>
        <end position="427"/>
    </location>
</feature>
<dbReference type="NCBIfam" id="TIGR01494">
    <property type="entry name" value="ATPase_P-type"/>
    <property type="match status" value="1"/>
</dbReference>
<dbReference type="SFLD" id="SFLDS00003">
    <property type="entry name" value="Haloacid_Dehalogenase"/>
    <property type="match status" value="1"/>
</dbReference>
<dbReference type="Gene3D" id="3.30.70.100">
    <property type="match status" value="2"/>
</dbReference>
<dbReference type="InterPro" id="IPR001757">
    <property type="entry name" value="P_typ_ATPase"/>
</dbReference>
<dbReference type="GO" id="GO:0005524">
    <property type="term" value="F:ATP binding"/>
    <property type="evidence" value="ECO:0007669"/>
    <property type="project" value="UniProtKB-KW"/>
</dbReference>
<dbReference type="InterPro" id="IPR008250">
    <property type="entry name" value="ATPase_P-typ_transduc_dom_A_sf"/>
</dbReference>
<feature type="domain" description="HMA" evidence="17">
    <location>
        <begin position="6"/>
        <end position="72"/>
    </location>
</feature>
<dbReference type="InterPro" id="IPR036412">
    <property type="entry name" value="HAD-like_sf"/>
</dbReference>
<evidence type="ECO:0000256" key="3">
    <source>
        <dbReference type="ARBA" id="ARBA00022448"/>
    </source>
</evidence>
<feature type="transmembrane region" description="Helical" evidence="16">
    <location>
        <begin position="748"/>
        <end position="772"/>
    </location>
</feature>
<dbReference type="GO" id="GO:0012505">
    <property type="term" value="C:endomembrane system"/>
    <property type="evidence" value="ECO:0007669"/>
    <property type="project" value="UniProtKB-SubCell"/>
</dbReference>
<evidence type="ECO:0000256" key="7">
    <source>
        <dbReference type="ARBA" id="ARBA00022741"/>
    </source>
</evidence>
<dbReference type="SFLD" id="SFLDF00027">
    <property type="entry name" value="p-type_atpase"/>
    <property type="match status" value="1"/>
</dbReference>
<dbReference type="GO" id="GO:0005507">
    <property type="term" value="F:copper ion binding"/>
    <property type="evidence" value="ECO:0007669"/>
    <property type="project" value="InterPro"/>
</dbReference>
<dbReference type="SUPFAM" id="SSF56784">
    <property type="entry name" value="HAD-like"/>
    <property type="match status" value="1"/>
</dbReference>
<evidence type="ECO:0000256" key="11">
    <source>
        <dbReference type="ARBA" id="ARBA00022967"/>
    </source>
</evidence>
<keyword evidence="19" id="KW-1185">Reference proteome</keyword>
<keyword evidence="11" id="KW-1278">Translocase</keyword>
<keyword evidence="7" id="KW-0547">Nucleotide-binding</keyword>
<evidence type="ECO:0000313" key="19">
    <source>
        <dbReference type="Proteomes" id="UP000005741"/>
    </source>
</evidence>
<feature type="transmembrane region" description="Helical" evidence="16">
    <location>
        <begin position="433"/>
        <end position="455"/>
    </location>
</feature>
<dbReference type="InParanoid" id="H1YZA8"/>
<accession>H1YZA8</accession>
<dbReference type="InterPro" id="IPR044492">
    <property type="entry name" value="P_typ_ATPase_HD_dom"/>
</dbReference>
<evidence type="ECO:0000256" key="16">
    <source>
        <dbReference type="SAM" id="Phobius"/>
    </source>
</evidence>
<dbReference type="Proteomes" id="UP000005741">
    <property type="component" value="Chromosome"/>
</dbReference>
<dbReference type="GO" id="GO:0016887">
    <property type="term" value="F:ATP hydrolysis activity"/>
    <property type="evidence" value="ECO:0007669"/>
    <property type="project" value="InterPro"/>
</dbReference>
<sequence length="818" mass="87297">MPEKLKKSELKVTGMHCAACAVNLKKALNGLEGVSEADVSIGTESAVISFDPEKTDINKINETVKRSGYGLLEDEIKIKIGGMHCAACSAAVKESLMKTEGVTSADVNLLDNSAYVKFIPGAAGEENFKSAVERAGFAYEGPEEERRPDIEEVLFKKEQKERLLRVFTGIGTAILIMALMYLPAEYPLPLKYILFVIATPVFIYLSVPIFRAAFSGLRNRNLNMDVMYALGIGVSYAASFLGTFGILLNTEYLFYETPLMLAGFLTLGRYLEAGAKGKTGTAIKKLISLRPESAFVKKNDHFEEIPVESVISGDLVMIKPGSRIPVDGTVLSGEAYVDESVITGEPLPVRKTSGNNVIGGTVLTAGSFLMTAEKVGKDTMLSQIIRTVEDMQRAKPPVQRIADRVVAWFIPAILTIATLSALVWYFVLSATPLFSMTVFISVIVIACPCALGLATPTAVTVGIGRGAELGILIRNSEALEVSEKIRNVIFDKTGTLTTGKPTVTEIFSSGIDEDELLALLAGAETGSEHPLAGAIVSFAESKGIKPAAPENFRSVSGGGIEALADGREVTAGNEQFTEDNGFIIPPEIKENLNRIQGEGMTTVIITTDRKVTGIIGISDSLKPGAFGAVKMIKDMGASVSMITGDNALTALAVGRKAGIEDIHANVLPGGKAEKVKEIKKSSGFTAFVGDGINDAPALAASDVGIAVGSGTEIAIESADIVLMRDDLYDVGAAIQLSRKVMSRIKLNLFWAFAYNSALIPVAAGVLYPLYGITFRPEFAGAAMMLSSVTVISLSLLLKNYTPEAVKEGRKIKEKRIKD</sequence>
<feature type="transmembrane region" description="Helical" evidence="16">
    <location>
        <begin position="226"/>
        <end position="246"/>
    </location>
</feature>
<keyword evidence="4 16" id="KW-0812">Transmembrane</keyword>
<keyword evidence="3" id="KW-0813">Transport</keyword>
<evidence type="ECO:0000259" key="17">
    <source>
        <dbReference type="PROSITE" id="PS50846"/>
    </source>
</evidence>
<dbReference type="AlphaFoldDB" id="H1YZA8"/>
<feature type="transmembrane region" description="Helical" evidence="16">
    <location>
        <begin position="252"/>
        <end position="271"/>
    </location>
</feature>
<evidence type="ECO:0000256" key="2">
    <source>
        <dbReference type="ARBA" id="ARBA00006024"/>
    </source>
</evidence>
<dbReference type="Gene3D" id="3.40.1110.10">
    <property type="entry name" value="Calcium-transporting ATPase, cytoplasmic domain N"/>
    <property type="match status" value="1"/>
</dbReference>
<dbReference type="PRINTS" id="PR00119">
    <property type="entry name" value="CATATPASE"/>
</dbReference>
<dbReference type="InterPro" id="IPR018303">
    <property type="entry name" value="ATPase_P-typ_P_site"/>
</dbReference>
<dbReference type="InterPro" id="IPR059000">
    <property type="entry name" value="ATPase_P-type_domA"/>
</dbReference>
<keyword evidence="8" id="KW-0187">Copper transport</keyword>
<evidence type="ECO:0000256" key="4">
    <source>
        <dbReference type="ARBA" id="ARBA00022692"/>
    </source>
</evidence>
<dbReference type="SFLD" id="SFLDG00002">
    <property type="entry name" value="C1.7:_P-type_atpase_like"/>
    <property type="match status" value="1"/>
</dbReference>
<dbReference type="FunFam" id="3.30.70.100:FF:000001">
    <property type="entry name" value="ATPase copper transporting beta"/>
    <property type="match status" value="2"/>
</dbReference>
<keyword evidence="6" id="KW-0677">Repeat</keyword>
<evidence type="ECO:0000256" key="6">
    <source>
        <dbReference type="ARBA" id="ARBA00022737"/>
    </source>
</evidence>
<dbReference type="CDD" id="cd00371">
    <property type="entry name" value="HMA"/>
    <property type="match status" value="2"/>
</dbReference>
<evidence type="ECO:0000313" key="18">
    <source>
        <dbReference type="EMBL" id="EHQ35132.1"/>
    </source>
</evidence>
<dbReference type="InterPro" id="IPR027256">
    <property type="entry name" value="P-typ_ATPase_IB"/>
</dbReference>
<dbReference type="NCBIfam" id="TIGR01511">
    <property type="entry name" value="ATPase-IB1_Cu"/>
    <property type="match status" value="1"/>
</dbReference>
<evidence type="ECO:0000256" key="8">
    <source>
        <dbReference type="ARBA" id="ARBA00022796"/>
    </source>
</evidence>
<dbReference type="InterPro" id="IPR023214">
    <property type="entry name" value="HAD_sf"/>
</dbReference>
<dbReference type="Gene3D" id="2.70.150.10">
    <property type="entry name" value="Calcium-transporting ATPase, cytoplasmic transduction domain A"/>
    <property type="match status" value="1"/>
</dbReference>
<reference evidence="18 19" key="1">
    <citation type="submission" date="2011-10" db="EMBL/GenBank/DDBJ databases">
        <title>The Improved High-Quality Draft genome of Methanoplanus limicola DSM 2279.</title>
        <authorList>
            <consortium name="US DOE Joint Genome Institute (JGI-PGF)"/>
            <person name="Lucas S."/>
            <person name="Copeland A."/>
            <person name="Lapidus A."/>
            <person name="Glavina del Rio T."/>
            <person name="Dalin E."/>
            <person name="Tice H."/>
            <person name="Bruce D."/>
            <person name="Goodwin L."/>
            <person name="Pitluck S."/>
            <person name="Peters L."/>
            <person name="Mikhailova N."/>
            <person name="Lu M."/>
            <person name="Kyrpides N."/>
            <person name="Mavromatis K."/>
            <person name="Ivanova N."/>
            <person name="Markowitz V."/>
            <person name="Cheng J.-F."/>
            <person name="Hugenholtz P."/>
            <person name="Woyke T."/>
            <person name="Wu D."/>
            <person name="Wirth R."/>
            <person name="Brambilla E.-M."/>
            <person name="Klenk H.-P."/>
            <person name="Eisen J.A."/>
        </authorList>
    </citation>
    <scope>NUCLEOTIDE SEQUENCE [LARGE SCALE GENOMIC DNA]</scope>
    <source>
        <strain evidence="18 19">DSM 2279</strain>
    </source>
</reference>
<proteinExistence type="inferred from homology"/>
<dbReference type="PRINTS" id="PR00120">
    <property type="entry name" value="HATPASE"/>
</dbReference>
<dbReference type="InterPro" id="IPR023299">
    <property type="entry name" value="ATPase_P-typ_cyto_dom_N"/>
</dbReference>
<dbReference type="OrthoDB" id="8588at2157"/>
<comment type="similarity">
    <text evidence="2">Belongs to the cation transport ATPase (P-type) (TC 3.A.3) family. Type IB subfamily.</text>
</comment>
<dbReference type="InterPro" id="IPR006122">
    <property type="entry name" value="HMA_Cu_ion-bd"/>
</dbReference>
<dbReference type="GO" id="GO:0055070">
    <property type="term" value="P:copper ion homeostasis"/>
    <property type="evidence" value="ECO:0007669"/>
    <property type="project" value="TreeGrafter"/>
</dbReference>
<keyword evidence="13" id="KW-0186">Copper</keyword>
<dbReference type="HOGENOM" id="CLU_001771_0_3_2"/>
<dbReference type="GO" id="GO:0043682">
    <property type="term" value="F:P-type divalent copper transporter activity"/>
    <property type="evidence" value="ECO:0007669"/>
    <property type="project" value="TreeGrafter"/>
</dbReference>
<evidence type="ECO:0000256" key="10">
    <source>
        <dbReference type="ARBA" id="ARBA00022842"/>
    </source>
</evidence>
<evidence type="ECO:0000256" key="12">
    <source>
        <dbReference type="ARBA" id="ARBA00022989"/>
    </source>
</evidence>
<feature type="transmembrane region" description="Helical" evidence="16">
    <location>
        <begin position="163"/>
        <end position="184"/>
    </location>
</feature>
<dbReference type="STRING" id="937775.Metlim_1010"/>
<name>H1YZA8_9EURY</name>
<dbReference type="InterPro" id="IPR036163">
    <property type="entry name" value="HMA_dom_sf"/>
</dbReference>
<dbReference type="InterPro" id="IPR023298">
    <property type="entry name" value="ATPase_P-typ_TM_dom_sf"/>
</dbReference>
<dbReference type="CDD" id="cd02094">
    <property type="entry name" value="P-type_ATPase_Cu-like"/>
    <property type="match status" value="1"/>
</dbReference>
<dbReference type="InterPro" id="IPR006121">
    <property type="entry name" value="HMA_dom"/>
</dbReference>
<keyword evidence="5" id="KW-0479">Metal-binding</keyword>
<dbReference type="PANTHER" id="PTHR43520:SF8">
    <property type="entry name" value="P-TYPE CU(+) TRANSPORTER"/>
    <property type="match status" value="1"/>
</dbReference>
<evidence type="ECO:0000256" key="9">
    <source>
        <dbReference type="ARBA" id="ARBA00022840"/>
    </source>
</evidence>
<gene>
    <name evidence="18" type="ORF">Metlim_1010</name>
</gene>
<dbReference type="Pfam" id="PF00122">
    <property type="entry name" value="E1-E2_ATPase"/>
    <property type="match status" value="1"/>
</dbReference>
<dbReference type="PANTHER" id="PTHR43520">
    <property type="entry name" value="ATP7, ISOFORM B"/>
    <property type="match status" value="1"/>
</dbReference>
<feature type="transmembrane region" description="Helical" evidence="16">
    <location>
        <begin position="778"/>
        <end position="797"/>
    </location>
</feature>
<dbReference type="EMBL" id="CM001436">
    <property type="protein sequence ID" value="EHQ35132.1"/>
    <property type="molecule type" value="Genomic_DNA"/>
</dbReference>
<evidence type="ECO:0000256" key="5">
    <source>
        <dbReference type="ARBA" id="ARBA00022723"/>
    </source>
</evidence>
<dbReference type="PROSITE" id="PS01047">
    <property type="entry name" value="HMA_1"/>
    <property type="match status" value="1"/>
</dbReference>
<evidence type="ECO:0000256" key="15">
    <source>
        <dbReference type="ARBA" id="ARBA00023136"/>
    </source>
</evidence>
<organism evidence="18 19">
    <name type="scientific">Methanoplanus limicola DSM 2279</name>
    <dbReference type="NCBI Taxonomy" id="937775"/>
    <lineage>
        <taxon>Archaea</taxon>
        <taxon>Methanobacteriati</taxon>
        <taxon>Methanobacteriota</taxon>
        <taxon>Stenosarchaea group</taxon>
        <taxon>Methanomicrobia</taxon>
        <taxon>Methanomicrobiales</taxon>
        <taxon>Methanomicrobiaceae</taxon>
        <taxon>Methanoplanus</taxon>
    </lineage>
</organism>
<dbReference type="PROSITE" id="PS00154">
    <property type="entry name" value="ATPASE_E1_E2"/>
    <property type="match status" value="1"/>
</dbReference>
<feature type="domain" description="HMA" evidence="17">
    <location>
        <begin position="74"/>
        <end position="140"/>
    </location>
</feature>
<dbReference type="NCBIfam" id="TIGR00003">
    <property type="entry name" value="copper ion binding protein"/>
    <property type="match status" value="1"/>
</dbReference>
<protein>
    <submittedName>
        <fullName evidence="18">Heavy metal translocating P-type ATPase</fullName>
    </submittedName>
</protein>
<dbReference type="NCBIfam" id="TIGR01525">
    <property type="entry name" value="ATPase-IB_hvy"/>
    <property type="match status" value="1"/>
</dbReference>
<keyword evidence="12 16" id="KW-1133">Transmembrane helix</keyword>
<evidence type="ECO:0000256" key="1">
    <source>
        <dbReference type="ARBA" id="ARBA00004127"/>
    </source>
</evidence>
<keyword evidence="9" id="KW-0067">ATP-binding</keyword>
<dbReference type="Pfam" id="PF00403">
    <property type="entry name" value="HMA"/>
    <property type="match status" value="2"/>
</dbReference>
<dbReference type="Pfam" id="PF00702">
    <property type="entry name" value="Hydrolase"/>
    <property type="match status" value="1"/>
</dbReference>
<dbReference type="PROSITE" id="PS50846">
    <property type="entry name" value="HMA_2"/>
    <property type="match status" value="2"/>
</dbReference>
<evidence type="ECO:0000256" key="13">
    <source>
        <dbReference type="ARBA" id="ARBA00023008"/>
    </source>
</evidence>
<keyword evidence="15 16" id="KW-0472">Membrane</keyword>
<dbReference type="SUPFAM" id="SSF81665">
    <property type="entry name" value="Calcium ATPase, transmembrane domain M"/>
    <property type="match status" value="1"/>
</dbReference>
<dbReference type="GO" id="GO:0016020">
    <property type="term" value="C:membrane"/>
    <property type="evidence" value="ECO:0007669"/>
    <property type="project" value="InterPro"/>
</dbReference>
<dbReference type="PATRIC" id="fig|937775.9.peg.1164"/>
<comment type="subcellular location">
    <subcellularLocation>
        <location evidence="1">Endomembrane system</location>
        <topology evidence="1">Multi-pass membrane protein</topology>
    </subcellularLocation>
</comment>
<dbReference type="SUPFAM" id="SSF81653">
    <property type="entry name" value="Calcium ATPase, transduction domain A"/>
    <property type="match status" value="1"/>
</dbReference>
<evidence type="ECO:0000256" key="14">
    <source>
        <dbReference type="ARBA" id="ARBA00023065"/>
    </source>
</evidence>
<keyword evidence="14" id="KW-0406">Ion transport</keyword>
<keyword evidence="10" id="KW-0460">Magnesium</keyword>